<accession>A0A933MJ66</accession>
<dbReference type="PANTHER" id="PTHR10458">
    <property type="entry name" value="PEPTIDE DEFORMYLASE"/>
    <property type="match status" value="1"/>
</dbReference>
<keyword evidence="2" id="KW-0408">Iron</keyword>
<dbReference type="EMBL" id="JACQXR010000002">
    <property type="protein sequence ID" value="MBI4725628.1"/>
    <property type="molecule type" value="Genomic_DNA"/>
</dbReference>
<dbReference type="GO" id="GO:0046872">
    <property type="term" value="F:metal ion binding"/>
    <property type="evidence" value="ECO:0007669"/>
    <property type="project" value="UniProtKB-KW"/>
</dbReference>
<dbReference type="NCBIfam" id="NF001159">
    <property type="entry name" value="PRK00150.1-3"/>
    <property type="match status" value="1"/>
</dbReference>
<reference evidence="3" key="1">
    <citation type="submission" date="2020-07" db="EMBL/GenBank/DDBJ databases">
        <title>Huge and variable diversity of episymbiotic CPR bacteria and DPANN archaea in groundwater ecosystems.</title>
        <authorList>
            <person name="He C.Y."/>
            <person name="Keren R."/>
            <person name="Whittaker M."/>
            <person name="Farag I.F."/>
            <person name="Doudna J."/>
            <person name="Cate J.H.D."/>
            <person name="Banfield J.F."/>
        </authorList>
    </citation>
    <scope>NUCLEOTIDE SEQUENCE</scope>
    <source>
        <strain evidence="3">NC_groundwater_1520_Pr4_B-0.1um_53_5</strain>
    </source>
</reference>
<evidence type="ECO:0000313" key="3">
    <source>
        <dbReference type="EMBL" id="MBI4725628.1"/>
    </source>
</evidence>
<proteinExistence type="inferred from homology"/>
<organism evidence="3 4">
    <name type="scientific">candidate division TA06 bacterium</name>
    <dbReference type="NCBI Taxonomy" id="2250710"/>
    <lineage>
        <taxon>Bacteria</taxon>
        <taxon>Bacteria division TA06</taxon>
    </lineage>
</organism>
<gene>
    <name evidence="2 3" type="primary">def</name>
    <name evidence="3" type="ORF">HY768_00115</name>
</gene>
<dbReference type="CDD" id="cd00487">
    <property type="entry name" value="Pep_deformylase"/>
    <property type="match status" value="1"/>
</dbReference>
<dbReference type="InterPro" id="IPR023635">
    <property type="entry name" value="Peptide_deformylase"/>
</dbReference>
<dbReference type="InterPro" id="IPR036821">
    <property type="entry name" value="Peptide_deformylase_sf"/>
</dbReference>
<dbReference type="NCBIfam" id="TIGR00079">
    <property type="entry name" value="pept_deformyl"/>
    <property type="match status" value="1"/>
</dbReference>
<dbReference type="EC" id="3.5.1.88" evidence="2"/>
<keyword evidence="2 3" id="KW-0378">Hydrolase</keyword>
<dbReference type="GO" id="GO:0006412">
    <property type="term" value="P:translation"/>
    <property type="evidence" value="ECO:0007669"/>
    <property type="project" value="UniProtKB-UniRule"/>
</dbReference>
<sequence length="179" mass="19540">MDTKKQKILPVRIYGDPVLRQKAEPVKNIDGSLISLAGQMIESLALARGLGLAAPQVGHLLALCIINLPALDSKQAKPLILINPQLQASDGKAVYQEGCLSFPGMYAEVARPQTATVTGLDRDGNPLELEASEILARVFLHELDHLNGVLFIDHLSPIKRQLLKKRLKELIAKTGDKVR</sequence>
<feature type="binding site" evidence="2">
    <location>
        <position position="99"/>
    </location>
    <ligand>
        <name>Fe cation</name>
        <dbReference type="ChEBI" id="CHEBI:24875"/>
    </ligand>
</feature>
<dbReference type="SUPFAM" id="SSF56420">
    <property type="entry name" value="Peptide deformylase"/>
    <property type="match status" value="1"/>
</dbReference>
<dbReference type="PANTHER" id="PTHR10458:SF22">
    <property type="entry name" value="PEPTIDE DEFORMYLASE"/>
    <property type="match status" value="1"/>
</dbReference>
<dbReference type="Gene3D" id="3.90.45.10">
    <property type="entry name" value="Peptide deformylase"/>
    <property type="match status" value="1"/>
</dbReference>
<comment type="cofactor">
    <cofactor evidence="2">
        <name>Fe(2+)</name>
        <dbReference type="ChEBI" id="CHEBI:29033"/>
    </cofactor>
    <text evidence="2">Binds 1 Fe(2+) ion.</text>
</comment>
<keyword evidence="2" id="KW-0648">Protein biosynthesis</keyword>
<dbReference type="GO" id="GO:0042586">
    <property type="term" value="F:peptide deformylase activity"/>
    <property type="evidence" value="ECO:0007669"/>
    <property type="project" value="UniProtKB-UniRule"/>
</dbReference>
<dbReference type="HAMAP" id="MF_00163">
    <property type="entry name" value="Pep_deformylase"/>
    <property type="match status" value="1"/>
</dbReference>
<dbReference type="AlphaFoldDB" id="A0A933MJ66"/>
<name>A0A933MJ66_UNCT6</name>
<feature type="active site" evidence="2">
    <location>
        <position position="142"/>
    </location>
</feature>
<comment type="catalytic activity">
    <reaction evidence="2">
        <text>N-terminal N-formyl-L-methionyl-[peptide] + H2O = N-terminal L-methionyl-[peptide] + formate</text>
        <dbReference type="Rhea" id="RHEA:24420"/>
        <dbReference type="Rhea" id="RHEA-COMP:10639"/>
        <dbReference type="Rhea" id="RHEA-COMP:10640"/>
        <dbReference type="ChEBI" id="CHEBI:15377"/>
        <dbReference type="ChEBI" id="CHEBI:15740"/>
        <dbReference type="ChEBI" id="CHEBI:49298"/>
        <dbReference type="ChEBI" id="CHEBI:64731"/>
        <dbReference type="EC" id="3.5.1.88"/>
    </reaction>
</comment>
<keyword evidence="2" id="KW-0479">Metal-binding</keyword>
<comment type="function">
    <text evidence="2">Removes the formyl group from the N-terminal Met of newly synthesized proteins. Requires at least a dipeptide for an efficient rate of reaction. N-terminal L-methionine is a prerequisite for activity but the enzyme has broad specificity at other positions.</text>
</comment>
<evidence type="ECO:0000256" key="1">
    <source>
        <dbReference type="ARBA" id="ARBA00010759"/>
    </source>
</evidence>
<feature type="binding site" evidence="2">
    <location>
        <position position="145"/>
    </location>
    <ligand>
        <name>Fe cation</name>
        <dbReference type="ChEBI" id="CHEBI:24875"/>
    </ligand>
</feature>
<dbReference type="Pfam" id="PF01327">
    <property type="entry name" value="Pep_deformylase"/>
    <property type="match status" value="1"/>
</dbReference>
<dbReference type="Proteomes" id="UP000736328">
    <property type="component" value="Unassembled WGS sequence"/>
</dbReference>
<comment type="caution">
    <text evidence="3">The sequence shown here is derived from an EMBL/GenBank/DDBJ whole genome shotgun (WGS) entry which is preliminary data.</text>
</comment>
<dbReference type="PRINTS" id="PR01576">
    <property type="entry name" value="PDEFORMYLASE"/>
</dbReference>
<evidence type="ECO:0000313" key="4">
    <source>
        <dbReference type="Proteomes" id="UP000736328"/>
    </source>
</evidence>
<feature type="binding site" evidence="2">
    <location>
        <position position="141"/>
    </location>
    <ligand>
        <name>Fe cation</name>
        <dbReference type="ChEBI" id="CHEBI:24875"/>
    </ligand>
</feature>
<dbReference type="PIRSF" id="PIRSF004749">
    <property type="entry name" value="Pep_def"/>
    <property type="match status" value="1"/>
</dbReference>
<evidence type="ECO:0000256" key="2">
    <source>
        <dbReference type="HAMAP-Rule" id="MF_00163"/>
    </source>
</evidence>
<protein>
    <recommendedName>
        <fullName evidence="2">Peptide deformylase</fullName>
        <shortName evidence="2">PDF</shortName>
        <ecNumber evidence="2">3.5.1.88</ecNumber>
    </recommendedName>
    <alternativeName>
        <fullName evidence="2">Polypeptide deformylase</fullName>
    </alternativeName>
</protein>
<comment type="similarity">
    <text evidence="1 2">Belongs to the polypeptide deformylase family.</text>
</comment>